<dbReference type="EMBL" id="BSFK01000005">
    <property type="protein sequence ID" value="GLK75889.1"/>
    <property type="molecule type" value="Genomic_DNA"/>
</dbReference>
<protein>
    <submittedName>
        <fullName evidence="2">Uncharacterized protein</fullName>
    </submittedName>
</protein>
<accession>A0A9W6JHJ9</accession>
<evidence type="ECO:0000313" key="2">
    <source>
        <dbReference type="EMBL" id="GLK75889.1"/>
    </source>
</evidence>
<evidence type="ECO:0000313" key="3">
    <source>
        <dbReference type="Proteomes" id="UP001143364"/>
    </source>
</evidence>
<comment type="caution">
    <text evidence="2">The sequence shown here is derived from an EMBL/GenBank/DDBJ whole genome shotgun (WGS) entry which is preliminary data.</text>
</comment>
<gene>
    <name evidence="2" type="ORF">GCM10008171_11430</name>
</gene>
<reference evidence="2" key="2">
    <citation type="submission" date="2023-01" db="EMBL/GenBank/DDBJ databases">
        <authorList>
            <person name="Sun Q."/>
            <person name="Evtushenko L."/>
        </authorList>
    </citation>
    <scope>NUCLEOTIDE SEQUENCE</scope>
    <source>
        <strain evidence="2">VKM B-2555</strain>
    </source>
</reference>
<proteinExistence type="predicted"/>
<evidence type="ECO:0000256" key="1">
    <source>
        <dbReference type="SAM" id="SignalP"/>
    </source>
</evidence>
<dbReference type="Proteomes" id="UP001143364">
    <property type="component" value="Unassembled WGS sequence"/>
</dbReference>
<feature type="signal peptide" evidence="1">
    <location>
        <begin position="1"/>
        <end position="25"/>
    </location>
</feature>
<sequence length="146" mass="15718">MTFRRVLLAGVLIATAVAGTHEAHACSCSWPPEAETVEARQTWRLDQAKDIVTGKVVTVTAAEGYRGAHGLPAVAATLRVDKTVKGSVKGAIKLQTGFNGEDCGLAELLMNAVANDLPVTLELARIRKAPNQFWVHSCAFHRLETR</sequence>
<keyword evidence="1" id="KW-0732">Signal</keyword>
<reference evidence="2" key="1">
    <citation type="journal article" date="2014" name="Int. J. Syst. Evol. Microbiol.">
        <title>Complete genome sequence of Corynebacterium casei LMG S-19264T (=DSM 44701T), isolated from a smear-ripened cheese.</title>
        <authorList>
            <consortium name="US DOE Joint Genome Institute (JGI-PGF)"/>
            <person name="Walter F."/>
            <person name="Albersmeier A."/>
            <person name="Kalinowski J."/>
            <person name="Ruckert C."/>
        </authorList>
    </citation>
    <scope>NUCLEOTIDE SEQUENCE</scope>
    <source>
        <strain evidence="2">VKM B-2555</strain>
    </source>
</reference>
<dbReference type="AlphaFoldDB" id="A0A9W6JHJ9"/>
<keyword evidence="3" id="KW-1185">Reference proteome</keyword>
<organism evidence="2 3">
    <name type="scientific">Methylopila jiangsuensis</name>
    <dbReference type="NCBI Taxonomy" id="586230"/>
    <lineage>
        <taxon>Bacteria</taxon>
        <taxon>Pseudomonadati</taxon>
        <taxon>Pseudomonadota</taxon>
        <taxon>Alphaproteobacteria</taxon>
        <taxon>Hyphomicrobiales</taxon>
        <taxon>Methylopilaceae</taxon>
        <taxon>Methylopila</taxon>
    </lineage>
</organism>
<feature type="chain" id="PRO_5040801915" evidence="1">
    <location>
        <begin position="26"/>
        <end position="146"/>
    </location>
</feature>
<name>A0A9W6JHJ9_9HYPH</name>